<protein>
    <submittedName>
        <fullName evidence="2">Uncharacterized protein</fullName>
    </submittedName>
</protein>
<dbReference type="OrthoDB" id="8555546at2"/>
<dbReference type="EMBL" id="AP013067">
    <property type="protein sequence ID" value="BAN36886.1"/>
    <property type="molecule type" value="Genomic_DNA"/>
</dbReference>
<keyword evidence="3" id="KW-1185">Reference proteome</keyword>
<reference evidence="2 3" key="1">
    <citation type="journal article" date="2012" name="Appl. Environ. Microbiol.">
        <title>Draft genome sequence of a psychrotolerant sulfur-oxidizing bacterium, Sulfuricella denitrificans skB26, and proteomic insights into cold adaptation.</title>
        <authorList>
            <person name="Watanabe T."/>
            <person name="Kojima H."/>
            <person name="Fukui M."/>
        </authorList>
    </citation>
    <scope>NUCLEOTIDE SEQUENCE [LARGE SCALE GENOMIC DNA]</scope>
    <source>
        <strain evidence="3">skB26</strain>
        <plasmid evidence="2 3">pSCD</plasmid>
    </source>
</reference>
<dbReference type="HOGENOM" id="CLU_065130_0_0_4"/>
<accession>S6AKF5</accession>
<dbReference type="PROSITE" id="PS51257">
    <property type="entry name" value="PROKAR_LIPOPROTEIN"/>
    <property type="match status" value="1"/>
</dbReference>
<keyword evidence="1" id="KW-0732">Signal</keyword>
<keyword evidence="2" id="KW-0614">Plasmid</keyword>
<feature type="signal peptide" evidence="1">
    <location>
        <begin position="1"/>
        <end position="22"/>
    </location>
</feature>
<evidence type="ECO:0000313" key="3">
    <source>
        <dbReference type="Proteomes" id="UP000015559"/>
    </source>
</evidence>
<dbReference type="KEGG" id="sdr:SCD_n03087"/>
<sequence length="359" mass="39083">MPISKMKKLLQFSLVLTALLLAGCQTLGSASVPRDRMGYAAAIGDSWKEQMLLNIVKLRYLDTPVYLDVSSVISSYSLESNIGLAANVFPRATEGNNLGLSAGGRYSESPTISYTQLTGERLVKSMLRPIPPETVFATIGGGGRADFILRAVVQAINGIYNVSTSPSRARRNDPRFIRVAETLRRIEEAGALGVRIETHGEQTLSFVLFRRAVDEETDTNIALVKELLGLNPKLDSYRLVFGAARSHPDEIAVLTRSMQGVMGELAGGVEVPEQDLREGRATSRLSADGSGGAEPLMRIASGAERPADAYAAVSYRNRWFWIDDRDLGSKRTFRFLMMFASLAETGGLPQAPILTIPAR</sequence>
<evidence type="ECO:0000256" key="1">
    <source>
        <dbReference type="SAM" id="SignalP"/>
    </source>
</evidence>
<feature type="chain" id="PRO_5004545687" evidence="1">
    <location>
        <begin position="23"/>
        <end position="359"/>
    </location>
</feature>
<dbReference type="Proteomes" id="UP000015559">
    <property type="component" value="Plasmid pSCD"/>
</dbReference>
<evidence type="ECO:0000313" key="2">
    <source>
        <dbReference type="EMBL" id="BAN36886.1"/>
    </source>
</evidence>
<dbReference type="AlphaFoldDB" id="S6AKF5"/>
<proteinExistence type="predicted"/>
<dbReference type="RefSeq" id="WP_009207805.1">
    <property type="nucleotide sequence ID" value="NC_022358.1"/>
</dbReference>
<geneLocation type="plasmid" evidence="2 3">
    <name>pSCD</name>
</geneLocation>
<gene>
    <name evidence="2" type="ORF">SCD_n03087</name>
</gene>
<organism evidence="2 3">
    <name type="scientific">Sulfuricella denitrificans (strain DSM 22764 / NBRC 105220 / skB26)</name>
    <dbReference type="NCBI Taxonomy" id="1163617"/>
    <lineage>
        <taxon>Bacteria</taxon>
        <taxon>Pseudomonadati</taxon>
        <taxon>Pseudomonadota</taxon>
        <taxon>Betaproteobacteria</taxon>
        <taxon>Nitrosomonadales</taxon>
        <taxon>Sulfuricellaceae</taxon>
        <taxon>Sulfuricella</taxon>
    </lineage>
</organism>
<name>S6AKF5_SULDS</name>